<evidence type="ECO:0000313" key="1">
    <source>
        <dbReference type="EMBL" id="GER32089.1"/>
    </source>
</evidence>
<comment type="caution">
    <text evidence="1">The sequence shown here is derived from an EMBL/GenBank/DDBJ whole genome shotgun (WGS) entry which is preliminary data.</text>
</comment>
<keyword evidence="2" id="KW-1185">Reference proteome</keyword>
<proteinExistence type="predicted"/>
<sequence>MTRAQITDKNLIPNIKTGGKQSFIFFCVCANRLQSEHESAQRDPAFPHRKIRAGGDYLRMAFHLLRIRKIGKRLEEQLKIGKKEKKADGFGFGGVGLIEGFADRECGDTCRSSHREPLYWVGDSVWA</sequence>
<protein>
    <submittedName>
        <fullName evidence="1">Stage II sporulation protein E</fullName>
    </submittedName>
</protein>
<accession>A0A5A7PH70</accession>
<feature type="non-terminal residue" evidence="1">
    <location>
        <position position="127"/>
    </location>
</feature>
<evidence type="ECO:0000313" key="2">
    <source>
        <dbReference type="Proteomes" id="UP000325081"/>
    </source>
</evidence>
<name>A0A5A7PH70_STRAF</name>
<organism evidence="1 2">
    <name type="scientific">Striga asiatica</name>
    <name type="common">Asiatic witchweed</name>
    <name type="synonym">Buchnera asiatica</name>
    <dbReference type="NCBI Taxonomy" id="4170"/>
    <lineage>
        <taxon>Eukaryota</taxon>
        <taxon>Viridiplantae</taxon>
        <taxon>Streptophyta</taxon>
        <taxon>Embryophyta</taxon>
        <taxon>Tracheophyta</taxon>
        <taxon>Spermatophyta</taxon>
        <taxon>Magnoliopsida</taxon>
        <taxon>eudicotyledons</taxon>
        <taxon>Gunneridae</taxon>
        <taxon>Pentapetalae</taxon>
        <taxon>asterids</taxon>
        <taxon>lamiids</taxon>
        <taxon>Lamiales</taxon>
        <taxon>Orobanchaceae</taxon>
        <taxon>Buchnereae</taxon>
        <taxon>Striga</taxon>
    </lineage>
</organism>
<gene>
    <name evidence="1" type="ORF">STAS_08150</name>
</gene>
<reference evidence="2" key="1">
    <citation type="journal article" date="2019" name="Curr. Biol.">
        <title>Genome Sequence of Striga asiatica Provides Insight into the Evolution of Plant Parasitism.</title>
        <authorList>
            <person name="Yoshida S."/>
            <person name="Kim S."/>
            <person name="Wafula E.K."/>
            <person name="Tanskanen J."/>
            <person name="Kim Y.M."/>
            <person name="Honaas L."/>
            <person name="Yang Z."/>
            <person name="Spallek T."/>
            <person name="Conn C.E."/>
            <person name="Ichihashi Y."/>
            <person name="Cheong K."/>
            <person name="Cui S."/>
            <person name="Der J.P."/>
            <person name="Gundlach H."/>
            <person name="Jiao Y."/>
            <person name="Hori C."/>
            <person name="Ishida J.K."/>
            <person name="Kasahara H."/>
            <person name="Kiba T."/>
            <person name="Kim M.S."/>
            <person name="Koo N."/>
            <person name="Laohavisit A."/>
            <person name="Lee Y.H."/>
            <person name="Lumba S."/>
            <person name="McCourt P."/>
            <person name="Mortimer J.C."/>
            <person name="Mutuku J.M."/>
            <person name="Nomura T."/>
            <person name="Sasaki-Sekimoto Y."/>
            <person name="Seto Y."/>
            <person name="Wang Y."/>
            <person name="Wakatake T."/>
            <person name="Sakakibara H."/>
            <person name="Demura T."/>
            <person name="Yamaguchi S."/>
            <person name="Yoneyama K."/>
            <person name="Manabe R.I."/>
            <person name="Nelson D.C."/>
            <person name="Schulman A.H."/>
            <person name="Timko M.P."/>
            <person name="dePamphilis C.W."/>
            <person name="Choi D."/>
            <person name="Shirasu K."/>
        </authorList>
    </citation>
    <scope>NUCLEOTIDE SEQUENCE [LARGE SCALE GENOMIC DNA]</scope>
    <source>
        <strain evidence="2">cv. UVA1</strain>
    </source>
</reference>
<dbReference type="AlphaFoldDB" id="A0A5A7PH70"/>
<dbReference type="Proteomes" id="UP000325081">
    <property type="component" value="Unassembled WGS sequence"/>
</dbReference>
<dbReference type="EMBL" id="BKCP01004550">
    <property type="protein sequence ID" value="GER32089.1"/>
    <property type="molecule type" value="Genomic_DNA"/>
</dbReference>